<evidence type="ECO:0000313" key="1">
    <source>
        <dbReference type="EMBL" id="AWW29434.1"/>
    </source>
</evidence>
<organism evidence="1 2">
    <name type="scientific">Echinicola strongylocentroti</name>
    <dbReference type="NCBI Taxonomy" id="1795355"/>
    <lineage>
        <taxon>Bacteria</taxon>
        <taxon>Pseudomonadati</taxon>
        <taxon>Bacteroidota</taxon>
        <taxon>Cytophagia</taxon>
        <taxon>Cytophagales</taxon>
        <taxon>Cyclobacteriaceae</taxon>
        <taxon>Echinicola</taxon>
    </lineage>
</organism>
<gene>
    <name evidence="1" type="ORF">DN752_04345</name>
</gene>
<dbReference type="KEGG" id="est:DN752_04345"/>
<evidence type="ECO:0000313" key="2">
    <source>
        <dbReference type="Proteomes" id="UP000248688"/>
    </source>
</evidence>
<dbReference type="OrthoDB" id="1163637at2"/>
<reference evidence="1 2" key="1">
    <citation type="submission" date="2018-06" db="EMBL/GenBank/DDBJ databases">
        <title>Echinicola strongylocentroti sp. nov., isolated from a sea urchin Strongylocentrotus intermedius.</title>
        <authorList>
            <person name="Bae S.S."/>
        </authorList>
    </citation>
    <scope>NUCLEOTIDE SEQUENCE [LARGE SCALE GENOMIC DNA]</scope>
    <source>
        <strain evidence="1 2">MEBiC08714</strain>
    </source>
</reference>
<name>A0A2Z4IET1_9BACT</name>
<dbReference type="Proteomes" id="UP000248688">
    <property type="component" value="Chromosome"/>
</dbReference>
<sequence>MSNTSNSTKIVISFDNLDEGKRIRNGLLGILDQIKIRNCKPQMKENLKNVYDLLDQLNYALNNHESH</sequence>
<dbReference type="AlphaFoldDB" id="A0A2Z4IET1"/>
<dbReference type="RefSeq" id="WP_112782849.1">
    <property type="nucleotide sequence ID" value="NZ_CP030041.1"/>
</dbReference>
<accession>A0A2Z4IET1</accession>
<proteinExistence type="predicted"/>
<keyword evidence="2" id="KW-1185">Reference proteome</keyword>
<protein>
    <submittedName>
        <fullName evidence="1">Uncharacterized protein</fullName>
    </submittedName>
</protein>
<dbReference type="EMBL" id="CP030041">
    <property type="protein sequence ID" value="AWW29434.1"/>
    <property type="molecule type" value="Genomic_DNA"/>
</dbReference>